<dbReference type="STRING" id="525919.Apre_1364"/>
<gene>
    <name evidence="2" type="ordered locus">Apre_1364</name>
</gene>
<reference evidence="2 3" key="1">
    <citation type="journal article" date="2009" name="Stand. Genomic Sci.">
        <title>Complete genome sequence of Anaerococcus prevotii type strain (PC1).</title>
        <authorList>
            <person name="Labutti K."/>
            <person name="Pukall R."/>
            <person name="Steenblock K."/>
            <person name="Glavina Del Rio T."/>
            <person name="Tice H."/>
            <person name="Copeland A."/>
            <person name="Cheng J.F."/>
            <person name="Lucas S."/>
            <person name="Chen F."/>
            <person name="Nolan M."/>
            <person name="Bruce D."/>
            <person name="Goodwin L."/>
            <person name="Pitluck S."/>
            <person name="Ivanova N."/>
            <person name="Mavromatis K."/>
            <person name="Ovchinnikova G."/>
            <person name="Pati A."/>
            <person name="Chen A."/>
            <person name="Palaniappan K."/>
            <person name="Land M."/>
            <person name="Hauser L."/>
            <person name="Chang Y.J."/>
            <person name="Jeffries C.D."/>
            <person name="Chain P."/>
            <person name="Saunders E."/>
            <person name="Brettin T."/>
            <person name="Detter J.C."/>
            <person name="Han C."/>
            <person name="Goker M."/>
            <person name="Bristow J."/>
            <person name="Eisen J.A."/>
            <person name="Markowitz V."/>
            <person name="Hugenholtz P."/>
            <person name="Kyrpides N.C."/>
            <person name="Klenk H.P."/>
            <person name="Lapidus A."/>
        </authorList>
    </citation>
    <scope>NUCLEOTIDE SEQUENCE [LARGE SCALE GENOMIC DNA]</scope>
    <source>
        <strain evidence="3">ATCC 9321 / DSM 20548 / JCM 6508 / NCTC 11806 / PC1</strain>
    </source>
</reference>
<dbReference type="AlphaFoldDB" id="C7RDX4"/>
<sequence>MLIISNKASLEFKNFLTDQNIDFIETIDNPNLYKRIGDHPDLSLFVLDSENIILAEEVYSYYKDKLPGKNLIKGSSTSKKYPRDSIYNLLTFEDFYIHNDFTEENIERSLKERNYKHLFVKQGYSRCSIIPLRESLLTSDYGIYKSLRNKVNIILLDNDKIELDGFDQGFIGGTCGLVQDKLIFTGDISRHKSFELIKKACDRENIKIIYPETPLVDIGSLIWI</sequence>
<proteinExistence type="predicted"/>
<evidence type="ECO:0000259" key="1">
    <source>
        <dbReference type="Pfam" id="PF21778"/>
    </source>
</evidence>
<dbReference type="EMBL" id="CP001708">
    <property type="protein sequence ID" value="ACV29387.1"/>
    <property type="molecule type" value="Genomic_DNA"/>
</dbReference>
<dbReference type="InterPro" id="IPR049238">
    <property type="entry name" value="DUF6873"/>
</dbReference>
<evidence type="ECO:0000313" key="2">
    <source>
        <dbReference type="EMBL" id="ACV29387.1"/>
    </source>
</evidence>
<dbReference type="Pfam" id="PF21778">
    <property type="entry name" value="DUF6873"/>
    <property type="match status" value="1"/>
</dbReference>
<dbReference type="eggNOG" id="ENOG502ZBQJ">
    <property type="taxonomic scope" value="Bacteria"/>
</dbReference>
<accession>C7RDX4</accession>
<dbReference type="KEGG" id="apr:Apre_1364"/>
<dbReference type="Proteomes" id="UP000002294">
    <property type="component" value="Chromosome"/>
</dbReference>
<dbReference type="HOGENOM" id="CLU_104531_0_0_9"/>
<organism evidence="2 3">
    <name type="scientific">Anaerococcus prevotii (strain ATCC 9321 / DSM 20548 / JCM 6508 / NCTC 11806 / PC1)</name>
    <name type="common">Peptostreptococcus prevotii</name>
    <name type="synonym">Peptococcus prevotii</name>
    <dbReference type="NCBI Taxonomy" id="525919"/>
    <lineage>
        <taxon>Bacteria</taxon>
        <taxon>Bacillati</taxon>
        <taxon>Bacillota</taxon>
        <taxon>Tissierellia</taxon>
        <taxon>Tissierellales</taxon>
        <taxon>Peptoniphilaceae</taxon>
        <taxon>Anaerococcus</taxon>
    </lineage>
</organism>
<feature type="domain" description="DUF6873" evidence="1">
    <location>
        <begin position="3"/>
        <end position="222"/>
    </location>
</feature>
<evidence type="ECO:0000313" key="3">
    <source>
        <dbReference type="Proteomes" id="UP000002294"/>
    </source>
</evidence>
<protein>
    <recommendedName>
        <fullName evidence="1">DUF6873 domain-containing protein</fullName>
    </recommendedName>
</protein>
<dbReference type="OrthoDB" id="1753686at2"/>
<dbReference type="RefSeq" id="WP_015778285.1">
    <property type="nucleotide sequence ID" value="NC_013171.1"/>
</dbReference>
<name>C7RDX4_ANAPD</name>
<keyword evidence="3" id="KW-1185">Reference proteome</keyword>